<dbReference type="Proteomes" id="UP000710432">
    <property type="component" value="Unassembled WGS sequence"/>
</dbReference>
<organism evidence="3 4">
    <name type="scientific">Microtus ochrogaster</name>
    <name type="common">Prairie vole</name>
    <dbReference type="NCBI Taxonomy" id="79684"/>
    <lineage>
        <taxon>Eukaryota</taxon>
        <taxon>Metazoa</taxon>
        <taxon>Chordata</taxon>
        <taxon>Craniata</taxon>
        <taxon>Vertebrata</taxon>
        <taxon>Euteleostomi</taxon>
        <taxon>Mammalia</taxon>
        <taxon>Eutheria</taxon>
        <taxon>Euarchontoglires</taxon>
        <taxon>Glires</taxon>
        <taxon>Rodentia</taxon>
        <taxon>Myomorpha</taxon>
        <taxon>Muroidea</taxon>
        <taxon>Cricetidae</taxon>
        <taxon>Arvicolinae</taxon>
        <taxon>Microtus</taxon>
    </lineage>
</organism>
<evidence type="ECO:0000256" key="2">
    <source>
        <dbReference type="ARBA" id="ARBA00023274"/>
    </source>
</evidence>
<name>A0A8J6FZB8_MICOH</name>
<protein>
    <submittedName>
        <fullName evidence="3">40S ribosomal protein S12</fullName>
    </submittedName>
</protein>
<dbReference type="PANTHER" id="PTHR11843">
    <property type="entry name" value="40S RIBOSOMAL PROTEIN S12"/>
    <property type="match status" value="1"/>
</dbReference>
<dbReference type="GO" id="GO:1990904">
    <property type="term" value="C:ribonucleoprotein complex"/>
    <property type="evidence" value="ECO:0007669"/>
    <property type="project" value="UniProtKB-KW"/>
</dbReference>
<keyword evidence="2" id="KW-0687">Ribonucleoprotein</keyword>
<sequence length="113" mass="12266">MVKEGLAAGGEMDISTALGDVLKTALSRDGSAQRLSTLMSLRTYVKLVKALCAENRISLIRDADKKNLREQAGLCKTDQEGKPSKVAGCSSIEVKDFGKEGHQKLLQKQEMNN</sequence>
<dbReference type="EMBL" id="JAATJU010026293">
    <property type="protein sequence ID" value="KAH0501945.1"/>
    <property type="molecule type" value="Genomic_DNA"/>
</dbReference>
<evidence type="ECO:0000256" key="1">
    <source>
        <dbReference type="ARBA" id="ARBA00022980"/>
    </source>
</evidence>
<evidence type="ECO:0000313" key="4">
    <source>
        <dbReference type="Proteomes" id="UP000710432"/>
    </source>
</evidence>
<dbReference type="GO" id="GO:0005840">
    <property type="term" value="C:ribosome"/>
    <property type="evidence" value="ECO:0007669"/>
    <property type="project" value="UniProtKB-KW"/>
</dbReference>
<proteinExistence type="predicted"/>
<dbReference type="InterPro" id="IPR029064">
    <property type="entry name" value="Ribosomal_eL30-like_sf"/>
</dbReference>
<dbReference type="Gene3D" id="3.30.1330.30">
    <property type="match status" value="1"/>
</dbReference>
<comment type="caution">
    <text evidence="3">The sequence shown here is derived from an EMBL/GenBank/DDBJ whole genome shotgun (WGS) entry which is preliminary data.</text>
</comment>
<evidence type="ECO:0000313" key="3">
    <source>
        <dbReference type="EMBL" id="KAH0501945.1"/>
    </source>
</evidence>
<accession>A0A8J6FZB8</accession>
<keyword evidence="1 3" id="KW-0689">Ribosomal protein</keyword>
<reference evidence="3" key="1">
    <citation type="submission" date="2020-03" db="EMBL/GenBank/DDBJ databases">
        <title>Studies in the Genomics of Life Span.</title>
        <authorList>
            <person name="Glass D."/>
        </authorList>
    </citation>
    <scope>NUCLEOTIDE SEQUENCE</scope>
    <source>
        <strain evidence="3">LTLLF</strain>
        <tissue evidence="3">Muscle</tissue>
    </source>
</reference>
<gene>
    <name evidence="3" type="ORF">LTLLF_193985</name>
</gene>
<dbReference type="AlphaFoldDB" id="A0A8J6FZB8"/>